<gene>
    <name evidence="2" type="ORF">PoB_003176100</name>
</gene>
<dbReference type="EMBL" id="BLXT01003747">
    <property type="protein sequence ID" value="GFO05256.1"/>
    <property type="molecule type" value="Genomic_DNA"/>
</dbReference>
<reference evidence="2 3" key="1">
    <citation type="journal article" date="2021" name="Elife">
        <title>Chloroplast acquisition without the gene transfer in kleptoplastic sea slugs, Plakobranchus ocellatus.</title>
        <authorList>
            <person name="Maeda T."/>
            <person name="Takahashi S."/>
            <person name="Yoshida T."/>
            <person name="Shimamura S."/>
            <person name="Takaki Y."/>
            <person name="Nagai Y."/>
            <person name="Toyoda A."/>
            <person name="Suzuki Y."/>
            <person name="Arimoto A."/>
            <person name="Ishii H."/>
            <person name="Satoh N."/>
            <person name="Nishiyama T."/>
            <person name="Hasebe M."/>
            <person name="Maruyama T."/>
            <person name="Minagawa J."/>
            <person name="Obokata J."/>
            <person name="Shigenobu S."/>
        </authorList>
    </citation>
    <scope>NUCLEOTIDE SEQUENCE [LARGE SCALE GENOMIC DNA]</scope>
</reference>
<organism evidence="2 3">
    <name type="scientific">Plakobranchus ocellatus</name>
    <dbReference type="NCBI Taxonomy" id="259542"/>
    <lineage>
        <taxon>Eukaryota</taxon>
        <taxon>Metazoa</taxon>
        <taxon>Spiralia</taxon>
        <taxon>Lophotrochozoa</taxon>
        <taxon>Mollusca</taxon>
        <taxon>Gastropoda</taxon>
        <taxon>Heterobranchia</taxon>
        <taxon>Euthyneura</taxon>
        <taxon>Panpulmonata</taxon>
        <taxon>Sacoglossa</taxon>
        <taxon>Placobranchoidea</taxon>
        <taxon>Plakobranchidae</taxon>
        <taxon>Plakobranchus</taxon>
    </lineage>
</organism>
<protein>
    <submittedName>
        <fullName evidence="2">Uncharacterized protein</fullName>
    </submittedName>
</protein>
<sequence length="113" mass="12675">MEEVFSQKKKQANKKLSESILYCTVLYCTVLCCAVLCCAVLCCAVLCYTVLYCTVLYCTGLYNDPRMFLKNVIFPDTKDKVGRGSASYFSLFSKSPFPKVPQPRHQRSSLTGA</sequence>
<comment type="caution">
    <text evidence="2">The sequence shown here is derived from an EMBL/GenBank/DDBJ whole genome shotgun (WGS) entry which is preliminary data.</text>
</comment>
<evidence type="ECO:0000313" key="2">
    <source>
        <dbReference type="EMBL" id="GFO05256.1"/>
    </source>
</evidence>
<feature type="transmembrane region" description="Helical" evidence="1">
    <location>
        <begin position="20"/>
        <end position="51"/>
    </location>
</feature>
<proteinExistence type="predicted"/>
<keyword evidence="1" id="KW-0472">Membrane</keyword>
<keyword evidence="3" id="KW-1185">Reference proteome</keyword>
<accession>A0AAV4AA98</accession>
<dbReference type="AlphaFoldDB" id="A0AAV4AA98"/>
<keyword evidence="1" id="KW-1133">Transmembrane helix</keyword>
<evidence type="ECO:0000313" key="3">
    <source>
        <dbReference type="Proteomes" id="UP000735302"/>
    </source>
</evidence>
<keyword evidence="1" id="KW-0812">Transmembrane</keyword>
<dbReference type="Proteomes" id="UP000735302">
    <property type="component" value="Unassembled WGS sequence"/>
</dbReference>
<name>A0AAV4AA98_9GAST</name>
<evidence type="ECO:0000256" key="1">
    <source>
        <dbReference type="SAM" id="Phobius"/>
    </source>
</evidence>